<gene>
    <name evidence="1" type="ORF">ASPGLDRAFT_83992</name>
</gene>
<dbReference type="EMBL" id="KV878904">
    <property type="protein sequence ID" value="OJJ81824.1"/>
    <property type="molecule type" value="Genomic_DNA"/>
</dbReference>
<dbReference type="Proteomes" id="UP000184300">
    <property type="component" value="Unassembled WGS sequence"/>
</dbReference>
<dbReference type="GeneID" id="34466502"/>
<dbReference type="AlphaFoldDB" id="A0A1L9VD32"/>
<protein>
    <submittedName>
        <fullName evidence="1">Uncharacterized protein</fullName>
    </submittedName>
</protein>
<proteinExistence type="predicted"/>
<accession>A0A1L9VD32</accession>
<evidence type="ECO:0000313" key="2">
    <source>
        <dbReference type="Proteomes" id="UP000184300"/>
    </source>
</evidence>
<keyword evidence="2" id="KW-1185">Reference proteome</keyword>
<dbReference type="RefSeq" id="XP_022398522.1">
    <property type="nucleotide sequence ID" value="XM_022550242.1"/>
</dbReference>
<name>A0A1L9VD32_ASPGL</name>
<organism evidence="1 2">
    <name type="scientific">Aspergillus glaucus CBS 516.65</name>
    <dbReference type="NCBI Taxonomy" id="1160497"/>
    <lineage>
        <taxon>Eukaryota</taxon>
        <taxon>Fungi</taxon>
        <taxon>Dikarya</taxon>
        <taxon>Ascomycota</taxon>
        <taxon>Pezizomycotina</taxon>
        <taxon>Eurotiomycetes</taxon>
        <taxon>Eurotiomycetidae</taxon>
        <taxon>Eurotiales</taxon>
        <taxon>Aspergillaceae</taxon>
        <taxon>Aspergillus</taxon>
        <taxon>Aspergillus subgen. Aspergillus</taxon>
    </lineage>
</organism>
<sequence>MAQPGWPLHTGWTGSSDGPDFGGLVGTKAGFRISHLSSLNLSRSVRQVFLFEDDVQIKGGNPLYATKKEIERSIISVFASTLMGDNLWDGVLSQGFSLLATSLSLSTVLLAPDETVTSLETGLKEGDPNLLIPDSLAYTKLPESPGAVNGGFPWPSERNHMNHNSSRQTPLADIWGNPFIGCLAFVPFARSQSDIGVLEELTDEQSVWGGKPNVALDDNLFFSQPIGTAVVRYDHVDFDDSISSRVHGTIQLR</sequence>
<reference evidence="2" key="1">
    <citation type="journal article" date="2017" name="Genome Biol.">
        <title>Comparative genomics reveals high biological diversity and specific adaptations in the industrially and medically important fungal genus Aspergillus.</title>
        <authorList>
            <person name="de Vries R.P."/>
            <person name="Riley R."/>
            <person name="Wiebenga A."/>
            <person name="Aguilar-Osorio G."/>
            <person name="Amillis S."/>
            <person name="Uchima C.A."/>
            <person name="Anderluh G."/>
            <person name="Asadollahi M."/>
            <person name="Askin M."/>
            <person name="Barry K."/>
            <person name="Battaglia E."/>
            <person name="Bayram O."/>
            <person name="Benocci T."/>
            <person name="Braus-Stromeyer S.A."/>
            <person name="Caldana C."/>
            <person name="Canovas D."/>
            <person name="Cerqueira G.C."/>
            <person name="Chen F."/>
            <person name="Chen W."/>
            <person name="Choi C."/>
            <person name="Clum A."/>
            <person name="Dos Santos R.A."/>
            <person name="Damasio A.R."/>
            <person name="Diallinas G."/>
            <person name="Emri T."/>
            <person name="Fekete E."/>
            <person name="Flipphi M."/>
            <person name="Freyberg S."/>
            <person name="Gallo A."/>
            <person name="Gournas C."/>
            <person name="Habgood R."/>
            <person name="Hainaut M."/>
            <person name="Harispe M.L."/>
            <person name="Henrissat B."/>
            <person name="Hilden K.S."/>
            <person name="Hope R."/>
            <person name="Hossain A."/>
            <person name="Karabika E."/>
            <person name="Karaffa L."/>
            <person name="Karanyi Z."/>
            <person name="Krasevec N."/>
            <person name="Kuo A."/>
            <person name="Kusch H."/>
            <person name="LaButti K."/>
            <person name="Lagendijk E.L."/>
            <person name="Lapidus A."/>
            <person name="Levasseur A."/>
            <person name="Lindquist E."/>
            <person name="Lipzen A."/>
            <person name="Logrieco A.F."/>
            <person name="MacCabe A."/>
            <person name="Maekelae M.R."/>
            <person name="Malavazi I."/>
            <person name="Melin P."/>
            <person name="Meyer V."/>
            <person name="Mielnichuk N."/>
            <person name="Miskei M."/>
            <person name="Molnar A.P."/>
            <person name="Mule G."/>
            <person name="Ngan C.Y."/>
            <person name="Orejas M."/>
            <person name="Orosz E."/>
            <person name="Ouedraogo J.P."/>
            <person name="Overkamp K.M."/>
            <person name="Park H.-S."/>
            <person name="Perrone G."/>
            <person name="Piumi F."/>
            <person name="Punt P.J."/>
            <person name="Ram A.F."/>
            <person name="Ramon A."/>
            <person name="Rauscher S."/>
            <person name="Record E."/>
            <person name="Riano-Pachon D.M."/>
            <person name="Robert V."/>
            <person name="Roehrig J."/>
            <person name="Ruller R."/>
            <person name="Salamov A."/>
            <person name="Salih N.S."/>
            <person name="Samson R.A."/>
            <person name="Sandor E."/>
            <person name="Sanguinetti M."/>
            <person name="Schuetze T."/>
            <person name="Sepcic K."/>
            <person name="Shelest E."/>
            <person name="Sherlock G."/>
            <person name="Sophianopoulou V."/>
            <person name="Squina F.M."/>
            <person name="Sun H."/>
            <person name="Susca A."/>
            <person name="Todd R.B."/>
            <person name="Tsang A."/>
            <person name="Unkles S.E."/>
            <person name="van de Wiele N."/>
            <person name="van Rossen-Uffink D."/>
            <person name="Oliveira J.V."/>
            <person name="Vesth T.C."/>
            <person name="Visser J."/>
            <person name="Yu J.-H."/>
            <person name="Zhou M."/>
            <person name="Andersen M.R."/>
            <person name="Archer D.B."/>
            <person name="Baker S.E."/>
            <person name="Benoit I."/>
            <person name="Brakhage A.A."/>
            <person name="Braus G.H."/>
            <person name="Fischer R."/>
            <person name="Frisvad J.C."/>
            <person name="Goldman G.H."/>
            <person name="Houbraken J."/>
            <person name="Oakley B."/>
            <person name="Pocsi I."/>
            <person name="Scazzocchio C."/>
            <person name="Seiboth B."/>
            <person name="vanKuyk P.A."/>
            <person name="Wortman J."/>
            <person name="Dyer P.S."/>
            <person name="Grigoriev I.V."/>
        </authorList>
    </citation>
    <scope>NUCLEOTIDE SEQUENCE [LARGE SCALE GENOMIC DNA]</scope>
    <source>
        <strain evidence="2">CBS 516.65</strain>
    </source>
</reference>
<dbReference type="VEuPathDB" id="FungiDB:ASPGLDRAFT_83992"/>
<evidence type="ECO:0000313" key="1">
    <source>
        <dbReference type="EMBL" id="OJJ81824.1"/>
    </source>
</evidence>